<feature type="compositionally biased region" description="Basic and acidic residues" evidence="1">
    <location>
        <begin position="46"/>
        <end position="66"/>
    </location>
</feature>
<dbReference type="Proteomes" id="UP000002774">
    <property type="component" value="Chromosome"/>
</dbReference>
<gene>
    <name evidence="2" type="ORF">Mucpa_4923</name>
</gene>
<name>H1Y7C0_9SPHI</name>
<protein>
    <submittedName>
        <fullName evidence="2">Uncharacterized protein</fullName>
    </submittedName>
</protein>
<dbReference type="HOGENOM" id="CLU_2826441_0_0_10"/>
<dbReference type="AlphaFoldDB" id="H1Y7C0"/>
<evidence type="ECO:0000313" key="3">
    <source>
        <dbReference type="Proteomes" id="UP000002774"/>
    </source>
</evidence>
<evidence type="ECO:0000313" key="2">
    <source>
        <dbReference type="EMBL" id="EHQ29007.1"/>
    </source>
</evidence>
<dbReference type="RefSeq" id="WP_008510016.1">
    <property type="nucleotide sequence ID" value="NZ_CM001403.1"/>
</dbReference>
<keyword evidence="3" id="KW-1185">Reference proteome</keyword>
<dbReference type="STRING" id="714943.Mucpa_4923"/>
<dbReference type="EMBL" id="CM001403">
    <property type="protein sequence ID" value="EHQ29007.1"/>
    <property type="molecule type" value="Genomic_DNA"/>
</dbReference>
<accession>H1Y7C0</accession>
<reference evidence="2" key="1">
    <citation type="submission" date="2011-09" db="EMBL/GenBank/DDBJ databases">
        <title>The permanent draft genome of Mucilaginibacter paludis DSM 18603.</title>
        <authorList>
            <consortium name="US DOE Joint Genome Institute (JGI-PGF)"/>
            <person name="Lucas S."/>
            <person name="Han J."/>
            <person name="Lapidus A."/>
            <person name="Bruce D."/>
            <person name="Goodwin L."/>
            <person name="Pitluck S."/>
            <person name="Peters L."/>
            <person name="Kyrpides N."/>
            <person name="Mavromatis K."/>
            <person name="Ivanova N."/>
            <person name="Mikhailova N."/>
            <person name="Held B."/>
            <person name="Detter J.C."/>
            <person name="Tapia R."/>
            <person name="Han C."/>
            <person name="Land M."/>
            <person name="Hauser L."/>
            <person name="Markowitz V."/>
            <person name="Cheng J.-F."/>
            <person name="Hugenholtz P."/>
            <person name="Woyke T."/>
            <person name="Wu D."/>
            <person name="Tindall B."/>
            <person name="Brambilla E."/>
            <person name="Klenk H.-P."/>
            <person name="Eisen J.A."/>
        </authorList>
    </citation>
    <scope>NUCLEOTIDE SEQUENCE [LARGE SCALE GENOMIC DNA]</scope>
    <source>
        <strain evidence="2">DSM 18603</strain>
    </source>
</reference>
<evidence type="ECO:0000256" key="1">
    <source>
        <dbReference type="SAM" id="MobiDB-lite"/>
    </source>
</evidence>
<sequence>MENSSIDKLEKAISEMAIASIKAVSALSKENQELREQLNGKQNTDQPDKGPASEKDIDEAMKHIRI</sequence>
<proteinExistence type="predicted"/>
<feature type="region of interest" description="Disordered" evidence="1">
    <location>
        <begin position="32"/>
        <end position="66"/>
    </location>
</feature>
<organism evidence="2 3">
    <name type="scientific">Mucilaginibacter paludis DSM 18603</name>
    <dbReference type="NCBI Taxonomy" id="714943"/>
    <lineage>
        <taxon>Bacteria</taxon>
        <taxon>Pseudomonadati</taxon>
        <taxon>Bacteroidota</taxon>
        <taxon>Sphingobacteriia</taxon>
        <taxon>Sphingobacteriales</taxon>
        <taxon>Sphingobacteriaceae</taxon>
        <taxon>Mucilaginibacter</taxon>
    </lineage>
</organism>